<dbReference type="CDD" id="cd00310">
    <property type="entry name" value="ATP-synt_Fo_a_6"/>
    <property type="match status" value="1"/>
</dbReference>
<dbReference type="STRING" id="1048340.SAMN05444487_10384"/>
<evidence type="ECO:0000256" key="5">
    <source>
        <dbReference type="ARBA" id="ARBA00022692"/>
    </source>
</evidence>
<dbReference type="PRINTS" id="PR00123">
    <property type="entry name" value="ATPASEA"/>
</dbReference>
<evidence type="ECO:0000256" key="9">
    <source>
        <dbReference type="ARBA" id="ARBA00023136"/>
    </source>
</evidence>
<evidence type="ECO:0000256" key="7">
    <source>
        <dbReference type="ARBA" id="ARBA00022989"/>
    </source>
</evidence>
<evidence type="ECO:0000256" key="11">
    <source>
        <dbReference type="HAMAP-Rule" id="MF_01393"/>
    </source>
</evidence>
<dbReference type="Pfam" id="PF00119">
    <property type="entry name" value="ATP-synt_A"/>
    <property type="match status" value="1"/>
</dbReference>
<dbReference type="EMBL" id="FNNQ01000003">
    <property type="protein sequence ID" value="SDW41228.1"/>
    <property type="molecule type" value="Genomic_DNA"/>
</dbReference>
<keyword evidence="6 11" id="KW-0375">Hydrogen ion transport</keyword>
<comment type="subcellular location">
    <subcellularLocation>
        <location evidence="11 12">Cell membrane</location>
        <topology evidence="11 12">Multi-pass membrane protein</topology>
    </subcellularLocation>
    <subcellularLocation>
        <location evidence="1">Membrane</location>
        <topology evidence="1">Multi-pass membrane protein</topology>
    </subcellularLocation>
</comment>
<protein>
    <recommendedName>
        <fullName evidence="11 12">ATP synthase subunit a</fullName>
    </recommendedName>
    <alternativeName>
        <fullName evidence="11">ATP synthase F0 sector subunit a</fullName>
    </alternativeName>
    <alternativeName>
        <fullName evidence="11">F-ATPase subunit 6</fullName>
    </alternativeName>
</protein>
<keyword evidence="14" id="KW-1185">Reference proteome</keyword>
<dbReference type="RefSeq" id="WP_091736528.1">
    <property type="nucleotide sequence ID" value="NZ_FNNQ01000003.1"/>
</dbReference>
<proteinExistence type="inferred from homology"/>
<dbReference type="PROSITE" id="PS00449">
    <property type="entry name" value="ATPASE_A"/>
    <property type="match status" value="1"/>
</dbReference>
<feature type="transmembrane region" description="Helical" evidence="11">
    <location>
        <begin position="188"/>
        <end position="210"/>
    </location>
</feature>
<evidence type="ECO:0000256" key="6">
    <source>
        <dbReference type="ARBA" id="ARBA00022781"/>
    </source>
</evidence>
<comment type="function">
    <text evidence="11 12">Key component of the proton channel; it plays a direct role in the translocation of protons across the membrane.</text>
</comment>
<dbReference type="GO" id="GO:0042777">
    <property type="term" value="P:proton motive force-driven plasma membrane ATP synthesis"/>
    <property type="evidence" value="ECO:0007669"/>
    <property type="project" value="TreeGrafter"/>
</dbReference>
<evidence type="ECO:0000256" key="12">
    <source>
        <dbReference type="RuleBase" id="RU000483"/>
    </source>
</evidence>
<dbReference type="GO" id="GO:0046933">
    <property type="term" value="F:proton-transporting ATP synthase activity, rotational mechanism"/>
    <property type="evidence" value="ECO:0007669"/>
    <property type="project" value="UniProtKB-UniRule"/>
</dbReference>
<evidence type="ECO:0000313" key="13">
    <source>
        <dbReference type="EMBL" id="SDW41228.1"/>
    </source>
</evidence>
<evidence type="ECO:0000256" key="4">
    <source>
        <dbReference type="ARBA" id="ARBA00022547"/>
    </source>
</evidence>
<comment type="similarity">
    <text evidence="2 11 12">Belongs to the ATPase A chain family.</text>
</comment>
<keyword evidence="4 11" id="KW-0138">CF(0)</keyword>
<keyword evidence="9 11" id="KW-0472">Membrane</keyword>
<keyword evidence="11" id="KW-1003">Cell membrane</keyword>
<feature type="transmembrane region" description="Helical" evidence="11">
    <location>
        <begin position="132"/>
        <end position="151"/>
    </location>
</feature>
<evidence type="ECO:0000256" key="1">
    <source>
        <dbReference type="ARBA" id="ARBA00004141"/>
    </source>
</evidence>
<dbReference type="HAMAP" id="MF_01393">
    <property type="entry name" value="ATP_synth_a_bact"/>
    <property type="match status" value="1"/>
</dbReference>
<evidence type="ECO:0000256" key="8">
    <source>
        <dbReference type="ARBA" id="ARBA00023065"/>
    </source>
</evidence>
<dbReference type="PANTHER" id="PTHR42823">
    <property type="entry name" value="ATP SYNTHASE SUBUNIT A, CHLOROPLASTIC"/>
    <property type="match status" value="1"/>
</dbReference>
<dbReference type="OrthoDB" id="9789241at2"/>
<dbReference type="AlphaFoldDB" id="A0A1H2TBJ2"/>
<dbReference type="SUPFAM" id="SSF81336">
    <property type="entry name" value="F1F0 ATP synthase subunit A"/>
    <property type="match status" value="1"/>
</dbReference>
<dbReference type="InterPro" id="IPR045082">
    <property type="entry name" value="ATP_syn_F0_a_bact/chloroplast"/>
</dbReference>
<dbReference type="InterPro" id="IPR023011">
    <property type="entry name" value="ATP_synth_F0_asu_AS"/>
</dbReference>
<dbReference type="InterPro" id="IPR000568">
    <property type="entry name" value="ATP_synth_F0_asu"/>
</dbReference>
<dbReference type="Proteomes" id="UP000198534">
    <property type="component" value="Unassembled WGS sequence"/>
</dbReference>
<dbReference type="PANTHER" id="PTHR42823:SF3">
    <property type="entry name" value="ATP SYNTHASE SUBUNIT A, CHLOROPLASTIC"/>
    <property type="match status" value="1"/>
</dbReference>
<feature type="transmembrane region" description="Helical" evidence="11">
    <location>
        <begin position="12"/>
        <end position="36"/>
    </location>
</feature>
<gene>
    <name evidence="11" type="primary">atpB</name>
    <name evidence="13" type="ORF">SAMN05444487_10384</name>
</gene>
<dbReference type="NCBIfam" id="TIGR01131">
    <property type="entry name" value="ATP_synt_6_or_A"/>
    <property type="match status" value="1"/>
</dbReference>
<dbReference type="GO" id="GO:0005886">
    <property type="term" value="C:plasma membrane"/>
    <property type="evidence" value="ECO:0007669"/>
    <property type="project" value="UniProtKB-SubCell"/>
</dbReference>
<organism evidence="13 14">
    <name type="scientific">Marininema mesophilum</name>
    <dbReference type="NCBI Taxonomy" id="1048340"/>
    <lineage>
        <taxon>Bacteria</taxon>
        <taxon>Bacillati</taxon>
        <taxon>Bacillota</taxon>
        <taxon>Bacilli</taxon>
        <taxon>Bacillales</taxon>
        <taxon>Thermoactinomycetaceae</taxon>
        <taxon>Marininema</taxon>
    </lineage>
</organism>
<keyword evidence="7 11" id="KW-1133">Transmembrane helix</keyword>
<accession>A0A1H2TBJ2</accession>
<keyword evidence="3 11" id="KW-0813">Transport</keyword>
<dbReference type="Gene3D" id="1.20.120.220">
    <property type="entry name" value="ATP synthase, F0 complex, subunit A"/>
    <property type="match status" value="1"/>
</dbReference>
<dbReference type="GO" id="GO:0045259">
    <property type="term" value="C:proton-transporting ATP synthase complex"/>
    <property type="evidence" value="ECO:0007669"/>
    <property type="project" value="UniProtKB-KW"/>
</dbReference>
<feature type="transmembrane region" description="Helical" evidence="11">
    <location>
        <begin position="216"/>
        <end position="241"/>
    </location>
</feature>
<name>A0A1H2TBJ2_9BACL</name>
<sequence>MEATPKVEFLGLTFDLTVIFASLLTAAIVLVITILGTRGRAMRPGKFQNFVEMILEFIRGVNNMSFNTKRAERYLSFSLTLFLYIFIANQLGVLLMISADVHHPIPALGLTEEALSSVESKVALFKSPTADINVAIALAFAITIYAHIMGVRKSPKGYFTHYVKPYFWMLPLHLIDEVAKPVTHAMRLWANIFAGEVLIVILLSFGAPLITGAPLLVWIGFSLFVGTIQAYIFTVLATVYISQKTSDEH</sequence>
<evidence type="ECO:0000256" key="3">
    <source>
        <dbReference type="ARBA" id="ARBA00022448"/>
    </source>
</evidence>
<dbReference type="InterPro" id="IPR035908">
    <property type="entry name" value="F0_ATP_A_sf"/>
</dbReference>
<keyword evidence="10 11" id="KW-0066">ATP synthesis</keyword>
<feature type="transmembrane region" description="Helical" evidence="11">
    <location>
        <begin position="74"/>
        <end position="97"/>
    </location>
</feature>
<keyword evidence="8 11" id="KW-0406">Ion transport</keyword>
<evidence type="ECO:0000313" key="14">
    <source>
        <dbReference type="Proteomes" id="UP000198534"/>
    </source>
</evidence>
<evidence type="ECO:0000256" key="2">
    <source>
        <dbReference type="ARBA" id="ARBA00006810"/>
    </source>
</evidence>
<evidence type="ECO:0000256" key="10">
    <source>
        <dbReference type="ARBA" id="ARBA00023310"/>
    </source>
</evidence>
<keyword evidence="5 11" id="KW-0812">Transmembrane</keyword>
<reference evidence="13 14" key="1">
    <citation type="submission" date="2016-10" db="EMBL/GenBank/DDBJ databases">
        <authorList>
            <person name="de Groot N.N."/>
        </authorList>
    </citation>
    <scope>NUCLEOTIDE SEQUENCE [LARGE SCALE GENOMIC DNA]</scope>
    <source>
        <strain evidence="13 14">DSM 45610</strain>
    </source>
</reference>